<comment type="caution">
    <text evidence="2">The sequence shown here is derived from an EMBL/GenBank/DDBJ whole genome shotgun (WGS) entry which is preliminary data.</text>
</comment>
<evidence type="ECO:0000313" key="3">
    <source>
        <dbReference type="Proteomes" id="UP001357485"/>
    </source>
</evidence>
<dbReference type="EMBL" id="JAVRRA010010641">
    <property type="protein sequence ID" value="KAK5241442.1"/>
    <property type="molecule type" value="Genomic_DNA"/>
</dbReference>
<evidence type="ECO:0000256" key="1">
    <source>
        <dbReference type="ARBA" id="ARBA00023002"/>
    </source>
</evidence>
<dbReference type="InterPro" id="IPR036291">
    <property type="entry name" value="NAD(P)-bd_dom_sf"/>
</dbReference>
<feature type="non-terminal residue" evidence="2">
    <location>
        <position position="1"/>
    </location>
</feature>
<keyword evidence="1" id="KW-0560">Oxidoreductase</keyword>
<name>A0ABR0LVL7_9PEZI</name>
<dbReference type="InterPro" id="IPR052228">
    <property type="entry name" value="Sec_Metab_Biosynth_Oxidored"/>
</dbReference>
<dbReference type="PANTHER" id="PTHR47534:SF3">
    <property type="entry name" value="ALCOHOL DEHYDROGENASE-LIKE C-TERMINAL DOMAIN-CONTAINING PROTEIN"/>
    <property type="match status" value="1"/>
</dbReference>
<protein>
    <submittedName>
        <fullName evidence="2">Uncharacterized protein</fullName>
    </submittedName>
</protein>
<keyword evidence="3" id="KW-1185">Reference proteome</keyword>
<dbReference type="Gene3D" id="3.40.50.720">
    <property type="entry name" value="NAD(P)-binding Rossmann-like Domain"/>
    <property type="match status" value="1"/>
</dbReference>
<feature type="non-terminal residue" evidence="2">
    <location>
        <position position="64"/>
    </location>
</feature>
<dbReference type="PANTHER" id="PTHR47534">
    <property type="entry name" value="YALI0E05731P"/>
    <property type="match status" value="1"/>
</dbReference>
<proteinExistence type="predicted"/>
<sequence>SSDRGNRIVSELRSLNEGGETIFVQKDISLLAHVDEVCKEIEQKEKKIHMLFLTAGFMSLRGRN</sequence>
<accession>A0ABR0LVL7</accession>
<evidence type="ECO:0000313" key="2">
    <source>
        <dbReference type="EMBL" id="KAK5241442.1"/>
    </source>
</evidence>
<gene>
    <name evidence="2" type="ORF">LTR16_009377</name>
</gene>
<reference evidence="2 3" key="1">
    <citation type="submission" date="2023-08" db="EMBL/GenBank/DDBJ databases">
        <title>Black Yeasts Isolated from many extreme environments.</title>
        <authorList>
            <person name="Coleine C."/>
            <person name="Stajich J.E."/>
            <person name="Selbmann L."/>
        </authorList>
    </citation>
    <scope>NUCLEOTIDE SEQUENCE [LARGE SCALE GENOMIC DNA]</scope>
    <source>
        <strain evidence="2 3">CCFEE 536</strain>
    </source>
</reference>
<dbReference type="Proteomes" id="UP001357485">
    <property type="component" value="Unassembled WGS sequence"/>
</dbReference>
<dbReference type="SUPFAM" id="SSF51735">
    <property type="entry name" value="NAD(P)-binding Rossmann-fold domains"/>
    <property type="match status" value="1"/>
</dbReference>
<organism evidence="2 3">
    <name type="scientific">Cryomyces antarcticus</name>
    <dbReference type="NCBI Taxonomy" id="329879"/>
    <lineage>
        <taxon>Eukaryota</taxon>
        <taxon>Fungi</taxon>
        <taxon>Dikarya</taxon>
        <taxon>Ascomycota</taxon>
        <taxon>Pezizomycotina</taxon>
        <taxon>Dothideomycetes</taxon>
        <taxon>Dothideomycetes incertae sedis</taxon>
        <taxon>Cryomyces</taxon>
    </lineage>
</organism>